<dbReference type="InterPro" id="IPR032000">
    <property type="entry name" value="Albumin_I_a"/>
</dbReference>
<evidence type="ECO:0000256" key="3">
    <source>
        <dbReference type="SAM" id="SignalP"/>
    </source>
</evidence>
<dbReference type="Proteomes" id="UP000236291">
    <property type="component" value="Unassembled WGS sequence"/>
</dbReference>
<feature type="signal peptide" evidence="3">
    <location>
        <begin position="1"/>
        <end position="27"/>
    </location>
</feature>
<dbReference type="AlphaFoldDB" id="A0A2K3P5J1"/>
<sequence>MAYVKFVFLSAFLLAIFATFPIKKVEAAQCMGSDCTLSAPCAQGCYCGGFPASICRPTSYNDAVKIVGENLICQDNAECKNKGTKNFCVRYPKPDVEYGVCADSIFEAENLILKIFSKSKLPKEEIPTIIT</sequence>
<protein>
    <submittedName>
        <fullName evidence="5">Albumin</fullName>
    </submittedName>
</protein>
<reference evidence="5 6" key="1">
    <citation type="journal article" date="2014" name="Am. J. Bot.">
        <title>Genome assembly and annotation for red clover (Trifolium pratense; Fabaceae).</title>
        <authorList>
            <person name="Istvanek J."/>
            <person name="Jaros M."/>
            <person name="Krenek A."/>
            <person name="Repkova J."/>
        </authorList>
    </citation>
    <scope>NUCLEOTIDE SEQUENCE [LARGE SCALE GENOMIC DNA]</scope>
    <source>
        <strain evidence="6">cv. Tatra</strain>
        <tissue evidence="5">Young leaves</tissue>
    </source>
</reference>
<evidence type="ECO:0000256" key="2">
    <source>
        <dbReference type="ARBA" id="ARBA00023157"/>
    </source>
</evidence>
<accession>A0A2K3P5J1</accession>
<comment type="caution">
    <text evidence="5">The sequence shown here is derived from an EMBL/GenBank/DDBJ whole genome shotgun (WGS) entry which is preliminary data.</text>
</comment>
<keyword evidence="3" id="KW-0732">Signal</keyword>
<organism evidence="5 6">
    <name type="scientific">Trifolium pratense</name>
    <name type="common">Red clover</name>
    <dbReference type="NCBI Taxonomy" id="57577"/>
    <lineage>
        <taxon>Eukaryota</taxon>
        <taxon>Viridiplantae</taxon>
        <taxon>Streptophyta</taxon>
        <taxon>Embryophyta</taxon>
        <taxon>Tracheophyta</taxon>
        <taxon>Spermatophyta</taxon>
        <taxon>Magnoliopsida</taxon>
        <taxon>eudicotyledons</taxon>
        <taxon>Gunneridae</taxon>
        <taxon>Pentapetalae</taxon>
        <taxon>rosids</taxon>
        <taxon>fabids</taxon>
        <taxon>Fabales</taxon>
        <taxon>Fabaceae</taxon>
        <taxon>Papilionoideae</taxon>
        <taxon>50 kb inversion clade</taxon>
        <taxon>NPAAA clade</taxon>
        <taxon>Hologalegina</taxon>
        <taxon>IRL clade</taxon>
        <taxon>Trifolieae</taxon>
        <taxon>Trifolium</taxon>
    </lineage>
</organism>
<reference evidence="5 6" key="2">
    <citation type="journal article" date="2017" name="Front. Plant Sci.">
        <title>Gene Classification and Mining of Molecular Markers Useful in Red Clover (Trifolium pratense) Breeding.</title>
        <authorList>
            <person name="Istvanek J."/>
            <person name="Dluhosova J."/>
            <person name="Dluhos P."/>
            <person name="Patkova L."/>
            <person name="Nedelnik J."/>
            <person name="Repkova J."/>
        </authorList>
    </citation>
    <scope>NUCLEOTIDE SEQUENCE [LARGE SCALE GENOMIC DNA]</scope>
    <source>
        <strain evidence="6">cv. Tatra</strain>
        <tissue evidence="5">Young leaves</tissue>
    </source>
</reference>
<feature type="chain" id="PRO_5014401130" evidence="3">
    <location>
        <begin position="28"/>
        <end position="131"/>
    </location>
</feature>
<gene>
    <name evidence="5" type="primary">albumin</name>
    <name evidence="5" type="ORF">L195_g007115</name>
</gene>
<name>A0A2K3P5J1_TRIPR</name>
<evidence type="ECO:0000313" key="6">
    <source>
        <dbReference type="Proteomes" id="UP000236291"/>
    </source>
</evidence>
<feature type="domain" description="Albumin I chain a" evidence="4">
    <location>
        <begin position="72"/>
        <end position="114"/>
    </location>
</feature>
<dbReference type="Pfam" id="PF16720">
    <property type="entry name" value="Albumin_I_a"/>
    <property type="match status" value="1"/>
</dbReference>
<evidence type="ECO:0000256" key="1">
    <source>
        <dbReference type="ARBA" id="ARBA00022854"/>
    </source>
</evidence>
<dbReference type="EMBL" id="ASHM01003887">
    <property type="protein sequence ID" value="PNY10533.1"/>
    <property type="molecule type" value="Genomic_DNA"/>
</dbReference>
<evidence type="ECO:0000259" key="4">
    <source>
        <dbReference type="Pfam" id="PF16720"/>
    </source>
</evidence>
<evidence type="ECO:0000313" key="5">
    <source>
        <dbReference type="EMBL" id="PNY10533.1"/>
    </source>
</evidence>
<keyword evidence="2" id="KW-1015">Disulfide bond</keyword>
<keyword evidence="1" id="KW-0960">Knottin</keyword>
<proteinExistence type="predicted"/>